<dbReference type="Pfam" id="PF12704">
    <property type="entry name" value="MacB_PCD"/>
    <property type="match status" value="1"/>
</dbReference>
<dbReference type="Pfam" id="PF02687">
    <property type="entry name" value="FtsX"/>
    <property type="match status" value="1"/>
</dbReference>
<keyword evidence="3 7" id="KW-0812">Transmembrane</keyword>
<feature type="domain" description="ABC3 transporter permease C-terminal" evidence="8">
    <location>
        <begin position="283"/>
        <end position="394"/>
    </location>
</feature>
<evidence type="ECO:0000256" key="5">
    <source>
        <dbReference type="ARBA" id="ARBA00023136"/>
    </source>
</evidence>
<comment type="subcellular location">
    <subcellularLocation>
        <location evidence="1">Cell membrane</location>
        <topology evidence="1">Multi-pass membrane protein</topology>
    </subcellularLocation>
</comment>
<gene>
    <name evidence="10" type="ORF">COV58_01495</name>
</gene>
<evidence type="ECO:0000256" key="1">
    <source>
        <dbReference type="ARBA" id="ARBA00004651"/>
    </source>
</evidence>
<keyword evidence="4 7" id="KW-1133">Transmembrane helix</keyword>
<keyword evidence="5 7" id="KW-0472">Membrane</keyword>
<feature type="transmembrane region" description="Helical" evidence="7">
    <location>
        <begin position="280"/>
        <end position="304"/>
    </location>
</feature>
<name>A0A2M6IUT9_9BACT</name>
<evidence type="ECO:0000259" key="8">
    <source>
        <dbReference type="Pfam" id="PF02687"/>
    </source>
</evidence>
<evidence type="ECO:0000256" key="2">
    <source>
        <dbReference type="ARBA" id="ARBA00022475"/>
    </source>
</evidence>
<feature type="transmembrane region" description="Helical" evidence="7">
    <location>
        <begin position="325"/>
        <end position="358"/>
    </location>
</feature>
<protein>
    <recommendedName>
        <fullName evidence="12">Multidrug ABC transporter substrate-binding protein</fullName>
    </recommendedName>
</protein>
<evidence type="ECO:0000256" key="7">
    <source>
        <dbReference type="SAM" id="Phobius"/>
    </source>
</evidence>
<feature type="transmembrane region" description="Helical" evidence="7">
    <location>
        <begin position="364"/>
        <end position="384"/>
    </location>
</feature>
<organism evidence="10 11">
    <name type="scientific">Candidatus Roizmanbacteria bacterium CG11_big_fil_rev_8_21_14_0_20_36_8</name>
    <dbReference type="NCBI Taxonomy" id="1974856"/>
    <lineage>
        <taxon>Bacteria</taxon>
        <taxon>Candidatus Roizmaniibacteriota</taxon>
    </lineage>
</organism>
<dbReference type="InterPro" id="IPR050250">
    <property type="entry name" value="Macrolide_Exporter_MacB"/>
</dbReference>
<dbReference type="GO" id="GO:0022857">
    <property type="term" value="F:transmembrane transporter activity"/>
    <property type="evidence" value="ECO:0007669"/>
    <property type="project" value="TreeGrafter"/>
</dbReference>
<dbReference type="Proteomes" id="UP000231056">
    <property type="component" value="Unassembled WGS sequence"/>
</dbReference>
<keyword evidence="2" id="KW-1003">Cell membrane</keyword>
<comment type="similarity">
    <text evidence="6">Belongs to the ABC-4 integral membrane protein family.</text>
</comment>
<evidence type="ECO:0000313" key="11">
    <source>
        <dbReference type="Proteomes" id="UP000231056"/>
    </source>
</evidence>
<accession>A0A2M6IUT9</accession>
<dbReference type="PANTHER" id="PTHR30572:SF4">
    <property type="entry name" value="ABC TRANSPORTER PERMEASE YTRF"/>
    <property type="match status" value="1"/>
</dbReference>
<feature type="transmembrane region" description="Helical" evidence="7">
    <location>
        <begin position="27"/>
        <end position="50"/>
    </location>
</feature>
<evidence type="ECO:0000256" key="6">
    <source>
        <dbReference type="ARBA" id="ARBA00038076"/>
    </source>
</evidence>
<evidence type="ECO:0000256" key="4">
    <source>
        <dbReference type="ARBA" id="ARBA00022989"/>
    </source>
</evidence>
<dbReference type="InterPro" id="IPR025857">
    <property type="entry name" value="MacB_PCD"/>
</dbReference>
<evidence type="ECO:0000259" key="9">
    <source>
        <dbReference type="Pfam" id="PF12704"/>
    </source>
</evidence>
<dbReference type="InterPro" id="IPR003838">
    <property type="entry name" value="ABC3_permease_C"/>
</dbReference>
<sequence length="401" mass="44097">MNFFAFILKSAFFDFSRNKGRTFLTSLGILIGVLSVVLLTAFGLGLRAYIEKQFENLGSNLVRVVPGQVLSGGGFSNASSAFMSIKFEEDDVRNLERIRELKMTVPVYSRTVTATSLNEKKSATLYASSEGIFIALNLENEYGKFFTASDVEKRSKVVVIGPKLADNLFLSRRKAIGESIKIEGQKYTVIGVVKSIGGGFGGPDFDTFVYMPYRTAYTINTDKTFMAIILQAKTEEDIPTIKRKVEQILLKSYEKEDFSIIEQEELLSAINSIFSIINTVLVAIAAISLLVGGIGIMNIMYVTVTERIREIGIRRALGARRSDILWQFLTQSVILSLIGGAAGLLLSAIIVLFISRYFPAYIDLQSVILALGVSSGIGIIFGVFPAKKAADLSPIEAIRYE</sequence>
<feature type="domain" description="MacB-like periplasmic core" evidence="9">
    <location>
        <begin position="22"/>
        <end position="248"/>
    </location>
</feature>
<evidence type="ECO:0000313" key="10">
    <source>
        <dbReference type="EMBL" id="PIQ73622.1"/>
    </source>
</evidence>
<evidence type="ECO:0008006" key="12">
    <source>
        <dbReference type="Google" id="ProtNLM"/>
    </source>
</evidence>
<reference evidence="10 11" key="1">
    <citation type="submission" date="2017-09" db="EMBL/GenBank/DDBJ databases">
        <title>Depth-based differentiation of microbial function through sediment-hosted aquifers and enrichment of novel symbionts in the deep terrestrial subsurface.</title>
        <authorList>
            <person name="Probst A.J."/>
            <person name="Ladd B."/>
            <person name="Jarett J.K."/>
            <person name="Geller-Mcgrath D.E."/>
            <person name="Sieber C.M."/>
            <person name="Emerson J.B."/>
            <person name="Anantharaman K."/>
            <person name="Thomas B.C."/>
            <person name="Malmstrom R."/>
            <person name="Stieglmeier M."/>
            <person name="Klingl A."/>
            <person name="Woyke T."/>
            <person name="Ryan C.M."/>
            <person name="Banfield J.F."/>
        </authorList>
    </citation>
    <scope>NUCLEOTIDE SEQUENCE [LARGE SCALE GENOMIC DNA]</scope>
    <source>
        <strain evidence="10">CG11_big_fil_rev_8_21_14_0_20_36_8</strain>
    </source>
</reference>
<comment type="caution">
    <text evidence="10">The sequence shown here is derived from an EMBL/GenBank/DDBJ whole genome shotgun (WGS) entry which is preliminary data.</text>
</comment>
<proteinExistence type="inferred from homology"/>
<evidence type="ECO:0000256" key="3">
    <source>
        <dbReference type="ARBA" id="ARBA00022692"/>
    </source>
</evidence>
<dbReference type="PANTHER" id="PTHR30572">
    <property type="entry name" value="MEMBRANE COMPONENT OF TRANSPORTER-RELATED"/>
    <property type="match status" value="1"/>
</dbReference>
<dbReference type="GO" id="GO:0005886">
    <property type="term" value="C:plasma membrane"/>
    <property type="evidence" value="ECO:0007669"/>
    <property type="project" value="UniProtKB-SubCell"/>
</dbReference>
<dbReference type="EMBL" id="PCVM01000035">
    <property type="protein sequence ID" value="PIQ73622.1"/>
    <property type="molecule type" value="Genomic_DNA"/>
</dbReference>
<dbReference type="AlphaFoldDB" id="A0A2M6IUT9"/>